<organism evidence="3 4">
    <name type="scientific">Streptomyces gilvosporeus</name>
    <dbReference type="NCBI Taxonomy" id="553510"/>
    <lineage>
        <taxon>Bacteria</taxon>
        <taxon>Bacillati</taxon>
        <taxon>Actinomycetota</taxon>
        <taxon>Actinomycetes</taxon>
        <taxon>Kitasatosporales</taxon>
        <taxon>Streptomycetaceae</taxon>
        <taxon>Streptomyces</taxon>
    </lineage>
</organism>
<keyword evidence="2" id="KW-0460">Magnesium</keyword>
<dbReference type="PANTHER" id="PTHR35201">
    <property type="entry name" value="TERPENE SYNTHASE"/>
    <property type="match status" value="1"/>
</dbReference>
<comment type="cofactor">
    <cofactor evidence="2">
        <name>Mg(2+)</name>
        <dbReference type="ChEBI" id="CHEBI:18420"/>
    </cofactor>
</comment>
<evidence type="ECO:0000313" key="3">
    <source>
        <dbReference type="EMBL" id="ARF53164.1"/>
    </source>
</evidence>
<dbReference type="GO" id="GO:0010333">
    <property type="term" value="F:terpene synthase activity"/>
    <property type="evidence" value="ECO:0007669"/>
    <property type="project" value="InterPro"/>
</dbReference>
<dbReference type="SFLD" id="SFLDG01020">
    <property type="entry name" value="Terpene_Cyclase_Like_2"/>
    <property type="match status" value="1"/>
</dbReference>
<protein>
    <recommendedName>
        <fullName evidence="2">Terpene synthase</fullName>
        <ecNumber evidence="2">4.2.3.-</ecNumber>
    </recommendedName>
</protein>
<dbReference type="Gene3D" id="1.10.600.10">
    <property type="entry name" value="Farnesyl Diphosphate Synthase"/>
    <property type="match status" value="1"/>
</dbReference>
<dbReference type="Proteomes" id="UP000192726">
    <property type="component" value="Chromosome"/>
</dbReference>
<evidence type="ECO:0000256" key="1">
    <source>
        <dbReference type="ARBA" id="ARBA00023239"/>
    </source>
</evidence>
<dbReference type="PANTHER" id="PTHR35201:SF4">
    <property type="entry name" value="BETA-PINACENE SYNTHASE-RELATED"/>
    <property type="match status" value="1"/>
</dbReference>
<keyword evidence="4" id="KW-1185">Reference proteome</keyword>
<dbReference type="RefSeq" id="WP_083102595.1">
    <property type="nucleotide sequence ID" value="NZ_CP020569.1"/>
</dbReference>
<proteinExistence type="inferred from homology"/>
<keyword evidence="1 2" id="KW-0456">Lyase</keyword>
<dbReference type="EC" id="4.2.3.-" evidence="2"/>
<evidence type="ECO:0000313" key="4">
    <source>
        <dbReference type="Proteomes" id="UP000192726"/>
    </source>
</evidence>
<dbReference type="GO" id="GO:0046872">
    <property type="term" value="F:metal ion binding"/>
    <property type="evidence" value="ECO:0007669"/>
    <property type="project" value="UniProtKB-KW"/>
</dbReference>
<keyword evidence="2" id="KW-0479">Metal-binding</keyword>
<name>A0A1V0TJQ5_9ACTN</name>
<dbReference type="STRING" id="553510.B1H19_02300"/>
<sequence>MHFSSSQARDLPVDEIGIWCPVPLRFHPAGGPALDEQGRSWAIRHRLCEPDSVLAQANIGEVIAAGIPFATTDAAIAMTCYAYWTFAWDDTQDILSDNLGEAVALASEANWVMYEPATAPVPDNRFLSSLRDVRRLLETSLPPEGQDAVRSEHTCWIGGQLWKASLQQRDTAPSLGEYLRMRWQKAGTGVLAAYAAPAAGYTLSSVELYDPVVRAFSQAAFLPCLIINDLVSFFKEQAAGQAHINIVTVLAARHQLSTFDALIKAGELYERLVALMLRLQRQLLSDPRPAVARYASELPYWLSAALHWTSSSLRYLALQRASTTTAVNVPVIAKADQPLLTDASDPAPPSYPELAWLWQYAAG</sequence>
<dbReference type="InterPro" id="IPR034686">
    <property type="entry name" value="Terpene_cyclase-like_2"/>
</dbReference>
<dbReference type="OrthoDB" id="2989600at2"/>
<reference evidence="3 4" key="1">
    <citation type="submission" date="2017-04" db="EMBL/GenBank/DDBJ databases">
        <title>Complete Genome Sequence of Streptomyces gilvosporeus F607, a Capable Producer of Natamycin.</title>
        <authorList>
            <person name="Zong G."/>
            <person name="Zhong C."/>
            <person name="Fu J."/>
            <person name="Qin R."/>
            <person name="Cao G."/>
        </authorList>
    </citation>
    <scope>NUCLEOTIDE SEQUENCE [LARGE SCALE GENOMIC DNA]</scope>
    <source>
        <strain evidence="3 4">F607</strain>
    </source>
</reference>
<gene>
    <name evidence="3" type="ORF">B1H19_02300</name>
</gene>
<accession>A0A1V0TJQ5</accession>
<comment type="similarity">
    <text evidence="2">Belongs to the terpene synthase family.</text>
</comment>
<dbReference type="Pfam" id="PF19086">
    <property type="entry name" value="Terpene_syn_C_2"/>
    <property type="match status" value="1"/>
</dbReference>
<dbReference type="EMBL" id="CP020569">
    <property type="protein sequence ID" value="ARF53164.1"/>
    <property type="molecule type" value="Genomic_DNA"/>
</dbReference>
<dbReference type="SFLD" id="SFLDS00005">
    <property type="entry name" value="Isoprenoid_Synthase_Type_I"/>
    <property type="match status" value="1"/>
</dbReference>
<dbReference type="SUPFAM" id="SSF48576">
    <property type="entry name" value="Terpenoid synthases"/>
    <property type="match status" value="1"/>
</dbReference>
<dbReference type="InterPro" id="IPR008949">
    <property type="entry name" value="Isoprenoid_synthase_dom_sf"/>
</dbReference>
<dbReference type="KEGG" id="sgv:B1H19_02300"/>
<evidence type="ECO:0000256" key="2">
    <source>
        <dbReference type="RuleBase" id="RU366034"/>
    </source>
</evidence>
<dbReference type="AlphaFoldDB" id="A0A1V0TJQ5"/>